<dbReference type="GO" id="GO:0000287">
    <property type="term" value="F:magnesium ion binding"/>
    <property type="evidence" value="ECO:0007669"/>
    <property type="project" value="TreeGrafter"/>
</dbReference>
<evidence type="ECO:0000259" key="6">
    <source>
        <dbReference type="Pfam" id="PF03328"/>
    </source>
</evidence>
<keyword evidence="3 5" id="KW-0460">Magnesium</keyword>
<evidence type="ECO:0000313" key="7">
    <source>
        <dbReference type="EMBL" id="PQP23386.1"/>
    </source>
</evidence>
<dbReference type="Pfam" id="PF03328">
    <property type="entry name" value="HpcH_HpaI"/>
    <property type="match status" value="1"/>
</dbReference>
<sequence length="287" mass="31456">MRQWTPPPGWLFCPADRPERYRKALQRADITVLDLEDAVAPERKNDARRAVAELVNDGVYDFERTVLRIHGAGSSEHTADLQLLRETSIGRIMLAKAEQAKDLAQLGHLEVIALIETPLGVEQCASIADTTCVTALMWGADDLVAGLGGLSSRCPDGRYRDVARYARSRVLVAAKARSLVAIDAVYMDIRDVDGLRAECLDAVAVGFDATVAIHPTQVDVIRDAYAPSVDQARWARDLLAATNDGRGVTTFEGRMVDGPVYAHARRILARSRHTRERGERSTDPATA</sequence>
<dbReference type="GO" id="GO:0006107">
    <property type="term" value="P:oxaloacetate metabolic process"/>
    <property type="evidence" value="ECO:0007669"/>
    <property type="project" value="TreeGrafter"/>
</dbReference>
<dbReference type="Gene3D" id="3.20.20.60">
    <property type="entry name" value="Phosphoenolpyruvate-binding domains"/>
    <property type="match status" value="1"/>
</dbReference>
<comment type="caution">
    <text evidence="7">The sequence shown here is derived from an EMBL/GenBank/DDBJ whole genome shotgun (WGS) entry which is preliminary data.</text>
</comment>
<accession>A0A2S8J8L4</accession>
<dbReference type="InterPro" id="IPR040442">
    <property type="entry name" value="Pyrv_kinase-like_dom_sf"/>
</dbReference>
<dbReference type="GO" id="GO:0016829">
    <property type="term" value="F:lyase activity"/>
    <property type="evidence" value="ECO:0007669"/>
    <property type="project" value="UniProtKB-KW"/>
</dbReference>
<dbReference type="AlphaFoldDB" id="A0A2S8J8L4"/>
<evidence type="ECO:0000256" key="1">
    <source>
        <dbReference type="ARBA" id="ARBA00001946"/>
    </source>
</evidence>
<gene>
    <name evidence="7" type="ORF">C5613_18690</name>
</gene>
<feature type="binding site" evidence="4">
    <location>
        <position position="68"/>
    </location>
    <ligand>
        <name>substrate</name>
    </ligand>
</feature>
<dbReference type="PIRSF" id="PIRSF015582">
    <property type="entry name" value="Cit_lyase_B"/>
    <property type="match status" value="1"/>
</dbReference>
<keyword evidence="7" id="KW-0456">Lyase</keyword>
<comment type="cofactor">
    <cofactor evidence="1">
        <name>Mg(2+)</name>
        <dbReference type="ChEBI" id="CHEBI:18420"/>
    </cofactor>
</comment>
<dbReference type="Proteomes" id="UP000239290">
    <property type="component" value="Unassembled WGS sequence"/>
</dbReference>
<evidence type="ECO:0000256" key="3">
    <source>
        <dbReference type="ARBA" id="ARBA00022842"/>
    </source>
</evidence>
<dbReference type="PANTHER" id="PTHR32308">
    <property type="entry name" value="LYASE BETA SUBUNIT, PUTATIVE (AFU_ORTHOLOGUE AFUA_4G13030)-RELATED"/>
    <property type="match status" value="1"/>
</dbReference>
<proteinExistence type="predicted"/>
<organism evidence="7 8">
    <name type="scientific">Rhodococcus opacus</name>
    <name type="common">Nocardia opaca</name>
    <dbReference type="NCBI Taxonomy" id="37919"/>
    <lineage>
        <taxon>Bacteria</taxon>
        <taxon>Bacillati</taxon>
        <taxon>Actinomycetota</taxon>
        <taxon>Actinomycetes</taxon>
        <taxon>Mycobacteriales</taxon>
        <taxon>Nocardiaceae</taxon>
        <taxon>Rhodococcus</taxon>
    </lineage>
</organism>
<dbReference type="EMBL" id="PUIO01000021">
    <property type="protein sequence ID" value="PQP23386.1"/>
    <property type="molecule type" value="Genomic_DNA"/>
</dbReference>
<dbReference type="SUPFAM" id="SSF51621">
    <property type="entry name" value="Phosphoenolpyruvate/pyruvate domain"/>
    <property type="match status" value="1"/>
</dbReference>
<keyword evidence="2 5" id="KW-0479">Metal-binding</keyword>
<dbReference type="InterPro" id="IPR015813">
    <property type="entry name" value="Pyrv/PenolPyrv_kinase-like_dom"/>
</dbReference>
<evidence type="ECO:0000256" key="2">
    <source>
        <dbReference type="ARBA" id="ARBA00022723"/>
    </source>
</evidence>
<dbReference type="InterPro" id="IPR011206">
    <property type="entry name" value="Citrate_lyase_beta/mcl1/mcl2"/>
</dbReference>
<evidence type="ECO:0000256" key="5">
    <source>
        <dbReference type="PIRSR" id="PIRSR015582-2"/>
    </source>
</evidence>
<feature type="domain" description="HpcH/HpaI aldolase/citrate lyase" evidence="6">
    <location>
        <begin position="11"/>
        <end position="215"/>
    </location>
</feature>
<reference evidence="8" key="1">
    <citation type="submission" date="2018-02" db="EMBL/GenBank/DDBJ databases">
        <title>Draft genome sequencing of Rhodococcus opacus KU647198.</title>
        <authorList>
            <person name="Zheng B.-X."/>
        </authorList>
    </citation>
    <scope>NUCLEOTIDE SEQUENCE [LARGE SCALE GENOMIC DNA]</scope>
    <source>
        <strain evidence="8">04-OD7</strain>
    </source>
</reference>
<feature type="binding site" evidence="5">
    <location>
        <position position="116"/>
    </location>
    <ligand>
        <name>Mg(2+)</name>
        <dbReference type="ChEBI" id="CHEBI:18420"/>
    </ligand>
</feature>
<name>A0A2S8J8L4_RHOOP</name>
<dbReference type="RefSeq" id="WP_105416524.1">
    <property type="nucleotide sequence ID" value="NZ_PUIO01000021.1"/>
</dbReference>
<evidence type="ECO:0000313" key="8">
    <source>
        <dbReference type="Proteomes" id="UP000239290"/>
    </source>
</evidence>
<feature type="binding site" evidence="4">
    <location>
        <position position="116"/>
    </location>
    <ligand>
        <name>substrate</name>
    </ligand>
</feature>
<dbReference type="PANTHER" id="PTHR32308:SF10">
    <property type="entry name" value="CITRATE LYASE SUBUNIT BETA"/>
    <property type="match status" value="1"/>
</dbReference>
<evidence type="ECO:0000256" key="4">
    <source>
        <dbReference type="PIRSR" id="PIRSR015582-1"/>
    </source>
</evidence>
<dbReference type="InterPro" id="IPR005000">
    <property type="entry name" value="Aldolase/citrate-lyase_domain"/>
</dbReference>
<feature type="binding site" evidence="5">
    <location>
        <position position="142"/>
    </location>
    <ligand>
        <name>Mg(2+)</name>
        <dbReference type="ChEBI" id="CHEBI:18420"/>
    </ligand>
</feature>
<protein>
    <submittedName>
        <fullName evidence="7">CoA ester lyase</fullName>
    </submittedName>
</protein>